<feature type="compositionally biased region" description="Polar residues" evidence="9">
    <location>
        <begin position="469"/>
        <end position="502"/>
    </location>
</feature>
<evidence type="ECO:0000313" key="10">
    <source>
        <dbReference type="EMBL" id="WWC87404.1"/>
    </source>
</evidence>
<evidence type="ECO:0000256" key="5">
    <source>
        <dbReference type="ARBA" id="ARBA00022927"/>
    </source>
</evidence>
<evidence type="ECO:0000256" key="2">
    <source>
        <dbReference type="ARBA" id="ARBA00005831"/>
    </source>
</evidence>
<feature type="region of interest" description="Disordered" evidence="9">
    <location>
        <begin position="129"/>
        <end position="148"/>
    </location>
</feature>
<evidence type="ECO:0000256" key="1">
    <source>
        <dbReference type="ARBA" id="ARBA00004395"/>
    </source>
</evidence>
<evidence type="ECO:0000256" key="6">
    <source>
        <dbReference type="ARBA" id="ARBA00023034"/>
    </source>
</evidence>
<keyword evidence="11" id="KW-1185">Reference proteome</keyword>
<feature type="compositionally biased region" description="Gly residues" evidence="9">
    <location>
        <begin position="130"/>
        <end position="142"/>
    </location>
</feature>
<evidence type="ECO:0000256" key="8">
    <source>
        <dbReference type="ARBA" id="ARBA00031345"/>
    </source>
</evidence>
<evidence type="ECO:0000313" key="11">
    <source>
        <dbReference type="Proteomes" id="UP001355207"/>
    </source>
</evidence>
<evidence type="ECO:0000256" key="7">
    <source>
        <dbReference type="ARBA" id="ARBA00023136"/>
    </source>
</evidence>
<dbReference type="GO" id="GO:0007030">
    <property type="term" value="P:Golgi organization"/>
    <property type="evidence" value="ECO:0007669"/>
    <property type="project" value="TreeGrafter"/>
</dbReference>
<comment type="similarity">
    <text evidence="2">Belongs to the COG7 family.</text>
</comment>
<keyword evidence="4" id="KW-0813">Transport</keyword>
<evidence type="ECO:0000256" key="9">
    <source>
        <dbReference type="SAM" id="MobiDB-lite"/>
    </source>
</evidence>
<dbReference type="GO" id="GO:0006886">
    <property type="term" value="P:intracellular protein transport"/>
    <property type="evidence" value="ECO:0007669"/>
    <property type="project" value="InterPro"/>
</dbReference>
<dbReference type="GO" id="GO:0006890">
    <property type="term" value="P:retrograde vesicle-mediated transport, Golgi to endoplasmic reticulum"/>
    <property type="evidence" value="ECO:0007669"/>
    <property type="project" value="TreeGrafter"/>
</dbReference>
<keyword evidence="7" id="KW-0472">Membrane</keyword>
<reference evidence="10 11" key="1">
    <citation type="submission" date="2024-01" db="EMBL/GenBank/DDBJ databases">
        <title>Comparative genomics of Cryptococcus and Kwoniella reveals pathogenesis evolution and contrasting modes of karyotype evolution via chromosome fusion or intercentromeric recombination.</title>
        <authorList>
            <person name="Coelho M.A."/>
            <person name="David-Palma M."/>
            <person name="Shea T."/>
            <person name="Bowers K."/>
            <person name="McGinley-Smith S."/>
            <person name="Mohammad A.W."/>
            <person name="Gnirke A."/>
            <person name="Yurkov A.M."/>
            <person name="Nowrousian M."/>
            <person name="Sun S."/>
            <person name="Cuomo C.A."/>
            <person name="Heitman J."/>
        </authorList>
    </citation>
    <scope>NUCLEOTIDE SEQUENCE [LARGE SCALE GENOMIC DNA]</scope>
    <source>
        <strain evidence="10 11">CBS 6074</strain>
    </source>
</reference>
<dbReference type="AlphaFoldDB" id="A0AAX4JPW0"/>
<feature type="region of interest" description="Disordered" evidence="9">
    <location>
        <begin position="469"/>
        <end position="506"/>
    </location>
</feature>
<dbReference type="PANTHER" id="PTHR21443:SF0">
    <property type="entry name" value="CONSERVED OLIGOMERIC GOLGI COMPLEX SUBUNIT 7"/>
    <property type="match status" value="1"/>
</dbReference>
<comment type="subcellular location">
    <subcellularLocation>
        <location evidence="1">Golgi apparatus membrane</location>
        <topology evidence="1">Peripheral membrane protein</topology>
    </subcellularLocation>
</comment>
<dbReference type="GeneID" id="91092965"/>
<dbReference type="EMBL" id="CP144099">
    <property type="protein sequence ID" value="WWC87404.1"/>
    <property type="molecule type" value="Genomic_DNA"/>
</dbReference>
<protein>
    <recommendedName>
        <fullName evidence="3">Conserved oligomeric Golgi complex subunit 7</fullName>
    </recommendedName>
    <alternativeName>
        <fullName evidence="8">Component of oligomeric Golgi complex 7</fullName>
    </alternativeName>
</protein>
<feature type="compositionally biased region" description="Low complexity" evidence="9">
    <location>
        <begin position="15"/>
        <end position="24"/>
    </location>
</feature>
<accession>A0AAX4JPW0</accession>
<feature type="region of interest" description="Disordered" evidence="9">
    <location>
        <begin position="155"/>
        <end position="180"/>
    </location>
</feature>
<name>A0AAX4JPW0_9TREE</name>
<dbReference type="GO" id="GO:0017119">
    <property type="term" value="C:Golgi transport complex"/>
    <property type="evidence" value="ECO:0007669"/>
    <property type="project" value="InterPro"/>
</dbReference>
<dbReference type="InterPro" id="IPR019335">
    <property type="entry name" value="COG7"/>
</dbReference>
<dbReference type="RefSeq" id="XP_066074167.1">
    <property type="nucleotide sequence ID" value="XM_066218070.1"/>
</dbReference>
<dbReference type="Proteomes" id="UP001355207">
    <property type="component" value="Chromosome 2"/>
</dbReference>
<organism evidence="10 11">
    <name type="scientific">Kwoniella dendrophila CBS 6074</name>
    <dbReference type="NCBI Taxonomy" id="1295534"/>
    <lineage>
        <taxon>Eukaryota</taxon>
        <taxon>Fungi</taxon>
        <taxon>Dikarya</taxon>
        <taxon>Basidiomycota</taxon>
        <taxon>Agaricomycotina</taxon>
        <taxon>Tremellomycetes</taxon>
        <taxon>Tremellales</taxon>
        <taxon>Cryptococcaceae</taxon>
        <taxon>Kwoniella</taxon>
    </lineage>
</organism>
<dbReference type="GO" id="GO:0000139">
    <property type="term" value="C:Golgi membrane"/>
    <property type="evidence" value="ECO:0007669"/>
    <property type="project" value="UniProtKB-SubCell"/>
</dbReference>
<evidence type="ECO:0000256" key="4">
    <source>
        <dbReference type="ARBA" id="ARBA00022448"/>
    </source>
</evidence>
<feature type="compositionally biased region" description="Pro residues" evidence="9">
    <location>
        <begin position="1"/>
        <end position="14"/>
    </location>
</feature>
<sequence length="965" mass="107322">MPLTTPPISTPEPPSTLSSLASTLDESGSDIPSFLNNILSPYLSPSLPPPNPLQPPDLLGIDKSLNELLTQLSLLSQDTNSAVEQSIHDVSRSIPRLAYDLQFMRESANGLSSSLNIVQDRFAKQIDLSSGGGGGGGGGGIAPGRRGSTTIRTIQNDSDNQNHHHDNVTGNDNGLEEGNKTNKSLEKLTNLDKLKNRLESARDILREAESWSTLESEVIGFIKNENDFIKAGNRLNEASKSLIIFEKSASALTSSNSSNLEYEEHKKLLISLQNELEINVSKALINCLSNENENDIDIKNINKFYQIFKNMDREIEFKNYYFKSKSKSILEDYWNSVKILEENDSSSSISNEVSEKPIKFNTFLPEFYSSLLTLLNTEVEQIPQIFPPHTAAAILADFVQTIFDSLDPSFSARISAVNEYHGSAALPELIRSYRATEELGVAIQALIDRVIFNTQGGLLSGDIATSPANVTTNGKTSPGIQSQHHPGPSPTNMARTPSTKKMSISRRFSRAPTISGPQPVDNIWETTLYEPFLDLQTTYATLERRYLENIIRTDPAFQIRPSIGKDISKTFLERVNVLFSKTDEAIGRCLAFTHGYGALGLLSALEAGISTFLDDQRQSVFEQIRTGNENSKTKSSTRDELDFDGLDYSTEDWGSFQIGLHVLESCQEIFNKLTQFENRLEDSLRSIEKVLKSSNNERGYDVKSTTFGSISLLQQSTLNSIDLHSLISSPIQPILPISLNSLKNSLTKSSQLYLQSIILSPLINQLETYPFLQVWNKPDNKPVKKGELQIPTFSLSPTDIISKVSEGLLDLLRVFEIWSKEKSLSFSLNTLPFINNSNNENNPIRGEENIPSSEIVLSTWISSLSLSLLSHLTEETLPSIKNLTMNGQNQLKTDLSYLSNAVGALDVNSLELNKWENAITNLNDENEYRKYLRELRNSDSVNGDDNSIQKEREIVRALGKMRGWA</sequence>
<keyword evidence="6" id="KW-0333">Golgi apparatus</keyword>
<gene>
    <name evidence="10" type="ORF">L201_002293</name>
</gene>
<evidence type="ECO:0000256" key="3">
    <source>
        <dbReference type="ARBA" id="ARBA00020984"/>
    </source>
</evidence>
<keyword evidence="5" id="KW-0653">Protein transport</keyword>
<proteinExistence type="inferred from homology"/>
<feature type="region of interest" description="Disordered" evidence="9">
    <location>
        <begin position="1"/>
        <end position="26"/>
    </location>
</feature>
<dbReference type="PANTHER" id="PTHR21443">
    <property type="entry name" value="CONSERVED OLIGOMERIC GOLGI COMPLEX COMPONENT 7"/>
    <property type="match status" value="1"/>
</dbReference>
<dbReference type="Pfam" id="PF10191">
    <property type="entry name" value="COG7"/>
    <property type="match status" value="2"/>
</dbReference>